<dbReference type="GeneID" id="63754651"/>
<proteinExistence type="predicted"/>
<gene>
    <name evidence="1" type="ORF">ASPWEDRAFT_656080</name>
</gene>
<organism evidence="1 2">
    <name type="scientific">Aspergillus wentii DTO 134E9</name>
    <dbReference type="NCBI Taxonomy" id="1073089"/>
    <lineage>
        <taxon>Eukaryota</taxon>
        <taxon>Fungi</taxon>
        <taxon>Dikarya</taxon>
        <taxon>Ascomycota</taxon>
        <taxon>Pezizomycotina</taxon>
        <taxon>Eurotiomycetes</taxon>
        <taxon>Eurotiomycetidae</taxon>
        <taxon>Eurotiales</taxon>
        <taxon>Aspergillaceae</taxon>
        <taxon>Aspergillus</taxon>
        <taxon>Aspergillus subgen. Cremei</taxon>
    </lineage>
</organism>
<evidence type="ECO:0000313" key="1">
    <source>
        <dbReference type="EMBL" id="OJJ32239.1"/>
    </source>
</evidence>
<protein>
    <recommendedName>
        <fullName evidence="3">Arrestin-like N-terminal domain-containing protein</fullName>
    </recommendedName>
</protein>
<name>A0A1L9RBE5_ASPWE</name>
<evidence type="ECO:0008006" key="3">
    <source>
        <dbReference type="Google" id="ProtNLM"/>
    </source>
</evidence>
<keyword evidence="2" id="KW-1185">Reference proteome</keyword>
<accession>A0A1L9RBE5</accession>
<dbReference type="VEuPathDB" id="FungiDB:ASPWEDRAFT_656080"/>
<dbReference type="AlphaFoldDB" id="A0A1L9RBE5"/>
<dbReference type="EMBL" id="KV878215">
    <property type="protein sequence ID" value="OJJ32239.1"/>
    <property type="molecule type" value="Genomic_DNA"/>
</dbReference>
<dbReference type="RefSeq" id="XP_040685916.1">
    <property type="nucleotide sequence ID" value="XM_040838803.1"/>
</dbReference>
<dbReference type="OrthoDB" id="3789699at2759"/>
<dbReference type="Proteomes" id="UP000184383">
    <property type="component" value="Unassembled WGS sequence"/>
</dbReference>
<evidence type="ECO:0000313" key="2">
    <source>
        <dbReference type="Proteomes" id="UP000184383"/>
    </source>
</evidence>
<reference evidence="2" key="1">
    <citation type="journal article" date="2017" name="Genome Biol.">
        <title>Comparative genomics reveals high biological diversity and specific adaptations in the industrially and medically important fungal genus Aspergillus.</title>
        <authorList>
            <person name="de Vries R.P."/>
            <person name="Riley R."/>
            <person name="Wiebenga A."/>
            <person name="Aguilar-Osorio G."/>
            <person name="Amillis S."/>
            <person name="Uchima C.A."/>
            <person name="Anderluh G."/>
            <person name="Asadollahi M."/>
            <person name="Askin M."/>
            <person name="Barry K."/>
            <person name="Battaglia E."/>
            <person name="Bayram O."/>
            <person name="Benocci T."/>
            <person name="Braus-Stromeyer S.A."/>
            <person name="Caldana C."/>
            <person name="Canovas D."/>
            <person name="Cerqueira G.C."/>
            <person name="Chen F."/>
            <person name="Chen W."/>
            <person name="Choi C."/>
            <person name="Clum A."/>
            <person name="Dos Santos R.A."/>
            <person name="Damasio A.R."/>
            <person name="Diallinas G."/>
            <person name="Emri T."/>
            <person name="Fekete E."/>
            <person name="Flipphi M."/>
            <person name="Freyberg S."/>
            <person name="Gallo A."/>
            <person name="Gournas C."/>
            <person name="Habgood R."/>
            <person name="Hainaut M."/>
            <person name="Harispe M.L."/>
            <person name="Henrissat B."/>
            <person name="Hilden K.S."/>
            <person name="Hope R."/>
            <person name="Hossain A."/>
            <person name="Karabika E."/>
            <person name="Karaffa L."/>
            <person name="Karanyi Z."/>
            <person name="Krasevec N."/>
            <person name="Kuo A."/>
            <person name="Kusch H."/>
            <person name="LaButti K."/>
            <person name="Lagendijk E.L."/>
            <person name="Lapidus A."/>
            <person name="Levasseur A."/>
            <person name="Lindquist E."/>
            <person name="Lipzen A."/>
            <person name="Logrieco A.F."/>
            <person name="MacCabe A."/>
            <person name="Maekelae M.R."/>
            <person name="Malavazi I."/>
            <person name="Melin P."/>
            <person name="Meyer V."/>
            <person name="Mielnichuk N."/>
            <person name="Miskei M."/>
            <person name="Molnar A.P."/>
            <person name="Mule G."/>
            <person name="Ngan C.Y."/>
            <person name="Orejas M."/>
            <person name="Orosz E."/>
            <person name="Ouedraogo J.P."/>
            <person name="Overkamp K.M."/>
            <person name="Park H.-S."/>
            <person name="Perrone G."/>
            <person name="Piumi F."/>
            <person name="Punt P.J."/>
            <person name="Ram A.F."/>
            <person name="Ramon A."/>
            <person name="Rauscher S."/>
            <person name="Record E."/>
            <person name="Riano-Pachon D.M."/>
            <person name="Robert V."/>
            <person name="Roehrig J."/>
            <person name="Ruller R."/>
            <person name="Salamov A."/>
            <person name="Salih N.S."/>
            <person name="Samson R.A."/>
            <person name="Sandor E."/>
            <person name="Sanguinetti M."/>
            <person name="Schuetze T."/>
            <person name="Sepcic K."/>
            <person name="Shelest E."/>
            <person name="Sherlock G."/>
            <person name="Sophianopoulou V."/>
            <person name="Squina F.M."/>
            <person name="Sun H."/>
            <person name="Susca A."/>
            <person name="Todd R.B."/>
            <person name="Tsang A."/>
            <person name="Unkles S.E."/>
            <person name="van de Wiele N."/>
            <person name="van Rossen-Uffink D."/>
            <person name="Oliveira J.V."/>
            <person name="Vesth T.C."/>
            <person name="Visser J."/>
            <person name="Yu J.-H."/>
            <person name="Zhou M."/>
            <person name="Andersen M.R."/>
            <person name="Archer D.B."/>
            <person name="Baker S.E."/>
            <person name="Benoit I."/>
            <person name="Brakhage A.A."/>
            <person name="Braus G.H."/>
            <person name="Fischer R."/>
            <person name="Frisvad J.C."/>
            <person name="Goldman G.H."/>
            <person name="Houbraken J."/>
            <person name="Oakley B."/>
            <person name="Pocsi I."/>
            <person name="Scazzocchio C."/>
            <person name="Seiboth B."/>
            <person name="vanKuyk P.A."/>
            <person name="Wortman J."/>
            <person name="Dyer P.S."/>
            <person name="Grigoriev I.V."/>
        </authorList>
    </citation>
    <scope>NUCLEOTIDE SEQUENCE [LARGE SCALE GENOMIC DNA]</scope>
    <source>
        <strain evidence="2">DTO 134E9</strain>
    </source>
</reference>
<sequence>MSFIYLYHHVFKMPPANLSITLDENRLFAPGDVITGSIHGIHPNNYGPVELILQGISKTYIRQGKSSVYDQVSLLNQVGYVSPAQGDQGVRFAFTVPAQVQRYTSTSTRDRRSWSQSWRAVDGFEGDAGHALPPTRTVVLSGAYGSPGGGYIAYIIAARQIQHDGSGKVLAQGERDIALTTARMSAADYRRLQYADSTISTMERVALNVQKAYYRARSRQRSMTENIRNAFTSFPVLRLKAVFTTPSIAAAGRETYLSLRLRTSAETRPNDCPLPPITLKSVNIRLKNVAGVRCQGLFFDAIEYSSQTVDSIRNMDDHVFYPTRDRSEYQDVSYCVRFTVPAMCTPNFQTYNLNTFWYVKGEAVFAYLDQKDTVKFKSEIMLVSAPR</sequence>